<dbReference type="STRING" id="34720.A0A151JU51"/>
<name>A0A151JU51_9HYME</name>
<reference evidence="1 2" key="1">
    <citation type="submission" date="2016-03" db="EMBL/GenBank/DDBJ databases">
        <title>Trachymyrmex septentrionalis WGS genome.</title>
        <authorList>
            <person name="Nygaard S."/>
            <person name="Hu H."/>
            <person name="Boomsma J."/>
            <person name="Zhang G."/>
        </authorList>
    </citation>
    <scope>NUCLEOTIDE SEQUENCE [LARGE SCALE GENOMIC DNA]</scope>
    <source>
        <strain evidence="1">Tsep2-gDNA-1</strain>
        <tissue evidence="1">Whole body</tissue>
    </source>
</reference>
<evidence type="ECO:0000313" key="1">
    <source>
        <dbReference type="EMBL" id="KYN33854.1"/>
    </source>
</evidence>
<dbReference type="EMBL" id="KQ981885">
    <property type="protein sequence ID" value="KYN33854.1"/>
    <property type="molecule type" value="Genomic_DNA"/>
</dbReference>
<accession>A0A151JU51</accession>
<evidence type="ECO:0000313" key="2">
    <source>
        <dbReference type="Proteomes" id="UP000078541"/>
    </source>
</evidence>
<organism evidence="1 2">
    <name type="scientific">Trachymyrmex septentrionalis</name>
    <dbReference type="NCBI Taxonomy" id="34720"/>
    <lineage>
        <taxon>Eukaryota</taxon>
        <taxon>Metazoa</taxon>
        <taxon>Ecdysozoa</taxon>
        <taxon>Arthropoda</taxon>
        <taxon>Hexapoda</taxon>
        <taxon>Insecta</taxon>
        <taxon>Pterygota</taxon>
        <taxon>Neoptera</taxon>
        <taxon>Endopterygota</taxon>
        <taxon>Hymenoptera</taxon>
        <taxon>Apocrita</taxon>
        <taxon>Aculeata</taxon>
        <taxon>Formicoidea</taxon>
        <taxon>Formicidae</taxon>
        <taxon>Myrmicinae</taxon>
        <taxon>Trachymyrmex</taxon>
    </lineage>
</organism>
<protein>
    <submittedName>
        <fullName evidence="1">Uncharacterized protein</fullName>
    </submittedName>
</protein>
<dbReference type="AlphaFoldDB" id="A0A151JU51"/>
<dbReference type="Proteomes" id="UP000078541">
    <property type="component" value="Unassembled WGS sequence"/>
</dbReference>
<sequence length="208" mass="23717">MIRDEFSSVVIVSVRRLCRRKRKDGKDKLIPTYSVLAKFQGQVLPQSLTFMHVSFPIILYISRVLMEKPEDCSCHQLPPSFTKCPLYIKQKQVYQYAALKNVSYAETCGKLGIFSFFLPQISSPPLLNDSPFLSSSSLPSRSFYPATPRRKSPPFSYHDVNPYKILGLIPEFGTASSYNVRQSYSDKVRSPPSGNIVSQRNIFYRQAN</sequence>
<gene>
    <name evidence="1" type="ORF">ALC56_11826</name>
</gene>
<keyword evidence="2" id="KW-1185">Reference proteome</keyword>
<proteinExistence type="predicted"/>